<sequence>LEYKLRGRTYVLRHVNRESHLKKVQTLESCSKLDKYTLPRTSEMAQLEALTRRPEVKMAVTMVQHNIPLSFSDHLSPFLRECFPHRLPKDILLPGLRPAS</sequence>
<keyword evidence="2" id="KW-1185">Reference proteome</keyword>
<feature type="non-terminal residue" evidence="1">
    <location>
        <position position="1"/>
    </location>
</feature>
<gene>
    <name evidence="1" type="ORF">PDJAM_G00193800</name>
</gene>
<reference evidence="1" key="1">
    <citation type="submission" date="2020-02" db="EMBL/GenBank/DDBJ databases">
        <title>Genome sequencing of the panga catfish, Pangasius djambal.</title>
        <authorList>
            <person name="Wen M."/>
            <person name="Zahm M."/>
            <person name="Roques C."/>
            <person name="Cabau C."/>
            <person name="Klopp C."/>
            <person name="Donnadieu C."/>
            <person name="Jouanno E."/>
            <person name="Avarre J.-C."/>
            <person name="Campet M."/>
            <person name="Ha T."/>
            <person name="Dugue R."/>
            <person name="Lampietro C."/>
            <person name="Louis A."/>
            <person name="Herpin A."/>
            <person name="Echchiki A."/>
            <person name="Berthelot C."/>
            <person name="Parey E."/>
            <person name="Roest-Crollius H."/>
            <person name="Braasch I."/>
            <person name="Postlethwait J.H."/>
            <person name="Bobe J."/>
            <person name="Montfort J."/>
            <person name="Bouchez O."/>
            <person name="Begum T."/>
            <person name="Schartl M."/>
            <person name="Gustiano R."/>
            <person name="Guiguen Y."/>
        </authorList>
    </citation>
    <scope>NUCLEOTIDE SEQUENCE</scope>
    <source>
        <strain evidence="1">Pdj_M5554</strain>
    </source>
</reference>
<evidence type="ECO:0000313" key="1">
    <source>
        <dbReference type="EMBL" id="MCJ8749979.1"/>
    </source>
</evidence>
<dbReference type="Proteomes" id="UP000830395">
    <property type="component" value="Chromosome 30"/>
</dbReference>
<accession>A0ACC5ZPJ6</accession>
<evidence type="ECO:0000313" key="2">
    <source>
        <dbReference type="Proteomes" id="UP000830395"/>
    </source>
</evidence>
<comment type="caution">
    <text evidence="1">The sequence shown here is derived from an EMBL/GenBank/DDBJ whole genome shotgun (WGS) entry which is preliminary data.</text>
</comment>
<dbReference type="EMBL" id="CM041004">
    <property type="protein sequence ID" value="MCJ8749979.1"/>
    <property type="molecule type" value="Genomic_DNA"/>
</dbReference>
<organism evidence="1 2">
    <name type="scientific">Pangasius djambal</name>
    <dbReference type="NCBI Taxonomy" id="1691987"/>
    <lineage>
        <taxon>Eukaryota</taxon>
        <taxon>Metazoa</taxon>
        <taxon>Chordata</taxon>
        <taxon>Craniata</taxon>
        <taxon>Vertebrata</taxon>
        <taxon>Euteleostomi</taxon>
        <taxon>Actinopterygii</taxon>
        <taxon>Neopterygii</taxon>
        <taxon>Teleostei</taxon>
        <taxon>Ostariophysi</taxon>
        <taxon>Siluriformes</taxon>
        <taxon>Pangasiidae</taxon>
        <taxon>Pangasius</taxon>
    </lineage>
</organism>
<protein>
    <submittedName>
        <fullName evidence="1">Uncharacterized protein</fullName>
    </submittedName>
</protein>
<proteinExistence type="predicted"/>
<name>A0ACC5ZPJ6_9TELE</name>